<keyword evidence="2" id="KW-1185">Reference proteome</keyword>
<organism evidence="1 2">
    <name type="scientific">Enterococcus wangshanyuanii</name>
    <dbReference type="NCBI Taxonomy" id="2005703"/>
    <lineage>
        <taxon>Bacteria</taxon>
        <taxon>Bacillati</taxon>
        <taxon>Bacillota</taxon>
        <taxon>Bacilli</taxon>
        <taxon>Lactobacillales</taxon>
        <taxon>Enterococcaceae</taxon>
        <taxon>Enterococcus</taxon>
    </lineage>
</organism>
<evidence type="ECO:0000313" key="1">
    <source>
        <dbReference type="EMBL" id="GGC97880.1"/>
    </source>
</evidence>
<comment type="caution">
    <text evidence="1">The sequence shown here is derived from an EMBL/GenBank/DDBJ whole genome shotgun (WGS) entry which is preliminary data.</text>
</comment>
<sequence length="55" mass="6531">MFKNENQEKQYAPERTLKIGNTVFILTTNFTPTEKNKQNLLKAIKRLIENYEISQ</sequence>
<name>A0ABQ1PIV1_9ENTE</name>
<dbReference type="EMBL" id="BMKI01000007">
    <property type="protein sequence ID" value="GGC97880.1"/>
    <property type="molecule type" value="Genomic_DNA"/>
</dbReference>
<gene>
    <name evidence="1" type="ORF">GCM10011573_29280</name>
</gene>
<evidence type="ECO:0008006" key="3">
    <source>
        <dbReference type="Google" id="ProtNLM"/>
    </source>
</evidence>
<accession>A0ABQ1PIV1</accession>
<evidence type="ECO:0000313" key="2">
    <source>
        <dbReference type="Proteomes" id="UP000630615"/>
    </source>
</evidence>
<proteinExistence type="predicted"/>
<dbReference type="Proteomes" id="UP000630615">
    <property type="component" value="Unassembled WGS sequence"/>
</dbReference>
<reference evidence="2" key="1">
    <citation type="journal article" date="2019" name="Int. J. Syst. Evol. Microbiol.">
        <title>The Global Catalogue of Microorganisms (GCM) 10K type strain sequencing project: providing services to taxonomists for standard genome sequencing and annotation.</title>
        <authorList>
            <consortium name="The Broad Institute Genomics Platform"/>
            <consortium name="The Broad Institute Genome Sequencing Center for Infectious Disease"/>
            <person name="Wu L."/>
            <person name="Ma J."/>
        </authorList>
    </citation>
    <scope>NUCLEOTIDE SEQUENCE [LARGE SCALE GENOMIC DNA]</scope>
    <source>
        <strain evidence="2">CGMCC 1.15942</strain>
    </source>
</reference>
<protein>
    <recommendedName>
        <fullName evidence="3">Transposase</fullName>
    </recommendedName>
</protein>